<evidence type="ECO:0000313" key="1">
    <source>
        <dbReference type="EMBL" id="CAB1444970.1"/>
    </source>
</evidence>
<reference evidence="1" key="1">
    <citation type="submission" date="2020-03" db="EMBL/GenBank/DDBJ databases">
        <authorList>
            <person name="Weist P."/>
        </authorList>
    </citation>
    <scope>NUCLEOTIDE SEQUENCE</scope>
</reference>
<gene>
    <name evidence="1" type="ORF">PLEPLA_LOCUS32700</name>
</gene>
<proteinExistence type="predicted"/>
<comment type="caution">
    <text evidence="1">The sequence shown here is derived from an EMBL/GenBank/DDBJ whole genome shotgun (WGS) entry which is preliminary data.</text>
</comment>
<dbReference type="Gene3D" id="2.100.10.20">
    <property type="entry name" value="Vitelline membrane outer layer protein I (VOMI)"/>
    <property type="match status" value="1"/>
</dbReference>
<keyword evidence="2" id="KW-1185">Reference proteome</keyword>
<dbReference type="GO" id="GO:0005615">
    <property type="term" value="C:extracellular space"/>
    <property type="evidence" value="ECO:0007669"/>
    <property type="project" value="TreeGrafter"/>
</dbReference>
<name>A0A9N7V8V6_PLEPL</name>
<organism evidence="1 2">
    <name type="scientific">Pleuronectes platessa</name>
    <name type="common">European plaice</name>
    <dbReference type="NCBI Taxonomy" id="8262"/>
    <lineage>
        <taxon>Eukaryota</taxon>
        <taxon>Metazoa</taxon>
        <taxon>Chordata</taxon>
        <taxon>Craniata</taxon>
        <taxon>Vertebrata</taxon>
        <taxon>Euteleostomi</taxon>
        <taxon>Actinopterygii</taxon>
        <taxon>Neopterygii</taxon>
        <taxon>Teleostei</taxon>
        <taxon>Neoteleostei</taxon>
        <taxon>Acanthomorphata</taxon>
        <taxon>Carangaria</taxon>
        <taxon>Pleuronectiformes</taxon>
        <taxon>Pleuronectoidei</taxon>
        <taxon>Pleuronectidae</taxon>
        <taxon>Pleuronectes</taxon>
    </lineage>
</organism>
<dbReference type="PANTHER" id="PTHR18841">
    <property type="entry name" value="VITELLINE MEMBRANE OUTER LAYER PROTEIN I-RELATED"/>
    <property type="match status" value="1"/>
</dbReference>
<dbReference type="AlphaFoldDB" id="A0A9N7V8V6"/>
<dbReference type="Pfam" id="PF03762">
    <property type="entry name" value="VOMI"/>
    <property type="match status" value="1"/>
</dbReference>
<accession>A0A9N7V8V6</accession>
<protein>
    <submittedName>
        <fullName evidence="1">Uncharacterized protein</fullName>
    </submittedName>
</protein>
<sequence>MSNQQGAVVASRSYTSVLNVTNGERCGTWRGPEMGLDQFFAIDFSTWGDDDDTAMNGIRLICSKVRDRSLTYTVESHPGHWGDWSLPQYCPE</sequence>
<dbReference type="InterPro" id="IPR036706">
    <property type="entry name" value="VOMI_sf"/>
</dbReference>
<dbReference type="SUPFAM" id="SSF51092">
    <property type="entry name" value="Vitelline membrane outer protein-I (VMO-I)"/>
    <property type="match status" value="1"/>
</dbReference>
<dbReference type="Proteomes" id="UP001153269">
    <property type="component" value="Unassembled WGS sequence"/>
</dbReference>
<evidence type="ECO:0000313" key="2">
    <source>
        <dbReference type="Proteomes" id="UP001153269"/>
    </source>
</evidence>
<dbReference type="EMBL" id="CADEAL010003503">
    <property type="protein sequence ID" value="CAB1444970.1"/>
    <property type="molecule type" value="Genomic_DNA"/>
</dbReference>
<dbReference type="InterPro" id="IPR005515">
    <property type="entry name" value="VOMI"/>
</dbReference>
<dbReference type="PANTHER" id="PTHR18841:SF0">
    <property type="entry name" value="VITELLINE MEMBRANE OUTER LAYER 1 HOMOLOG A-RELATED"/>
    <property type="match status" value="1"/>
</dbReference>